<evidence type="ECO:0000313" key="1">
    <source>
        <dbReference type="EMBL" id="CAB4222689.1"/>
    </source>
</evidence>
<dbReference type="EMBL" id="LR797523">
    <property type="protein sequence ID" value="CAB4222689.1"/>
    <property type="molecule type" value="Genomic_DNA"/>
</dbReference>
<gene>
    <name evidence="1" type="ORF">UFOVP1655_183</name>
</gene>
<reference evidence="1" key="1">
    <citation type="submission" date="2020-05" db="EMBL/GenBank/DDBJ databases">
        <authorList>
            <person name="Chiriac C."/>
            <person name="Salcher M."/>
            <person name="Ghai R."/>
            <person name="Kavagutti S V."/>
        </authorList>
    </citation>
    <scope>NUCLEOTIDE SEQUENCE</scope>
</reference>
<accession>A0A6J5T4W0</accession>
<sequence length="237" mass="27840">MKLHLNSTANLGDFLNALPVLSGIYKSTSEKIYLIIRKEMRKFKGLKELLMYQDIFEDVVFEDEVFVSGVKILSSWAREDKNNENRPIETCRYENWLKDNYNMKFDVDDDFILQVPELEMKFDDEYYCGDRWSGPDIDTRRKSNTLANIGNVRYLDYNDDIIENAYIIKNCKPPFISTFTGISGIADLLNKDQVVLWSNELKNWDGKPIEYSFEKHYYGNRKSTLMYIDDFSVEALA</sequence>
<organism evidence="1">
    <name type="scientific">uncultured Caudovirales phage</name>
    <dbReference type="NCBI Taxonomy" id="2100421"/>
    <lineage>
        <taxon>Viruses</taxon>
        <taxon>Duplodnaviria</taxon>
        <taxon>Heunggongvirae</taxon>
        <taxon>Uroviricota</taxon>
        <taxon>Caudoviricetes</taxon>
        <taxon>Peduoviridae</taxon>
        <taxon>Maltschvirus</taxon>
        <taxon>Maltschvirus maltsch</taxon>
    </lineage>
</organism>
<name>A0A6J5T4W0_9CAUD</name>
<protein>
    <submittedName>
        <fullName evidence="1">Uncharacterized protein</fullName>
    </submittedName>
</protein>
<proteinExistence type="predicted"/>